<evidence type="ECO:0000313" key="3">
    <source>
        <dbReference type="Proteomes" id="UP001589613"/>
    </source>
</evidence>
<evidence type="ECO:0000313" key="2">
    <source>
        <dbReference type="EMBL" id="MFB9730725.1"/>
    </source>
</evidence>
<evidence type="ECO:0008006" key="4">
    <source>
        <dbReference type="Google" id="ProtNLM"/>
    </source>
</evidence>
<gene>
    <name evidence="2" type="ORF">ACFFN0_01555</name>
</gene>
<sequence>MSAVVPFVTLTDVELAVLEEAHLRSLGEAEDRARQEPRSDGEVRRSLRARGLLTADGGLVAGTDQGDGPPDLAGVVGLALDVRLAADLVVVAHRLLGPQAVGSARVLHLTGDGACVEDLDEDGLVSLSLATDPGQVAGSLVEALLPPDAVDGTGEPVPVRPDALGTLPAALRGPTVLAELTVLVPGEPAPVAPTRVLLALGPGGCWAGRAGAPGDGEVLLHPVPASWLADRAALTVEAAMGAPGPGPGDGTMER</sequence>
<feature type="compositionally biased region" description="Basic and acidic residues" evidence="1">
    <location>
        <begin position="27"/>
        <end position="45"/>
    </location>
</feature>
<organism evidence="2 3">
    <name type="scientific">Ornithinimicrobium kibberense</name>
    <dbReference type="NCBI Taxonomy" id="282060"/>
    <lineage>
        <taxon>Bacteria</taxon>
        <taxon>Bacillati</taxon>
        <taxon>Actinomycetota</taxon>
        <taxon>Actinomycetes</taxon>
        <taxon>Micrococcales</taxon>
        <taxon>Ornithinimicrobiaceae</taxon>
        <taxon>Ornithinimicrobium</taxon>
    </lineage>
</organism>
<comment type="caution">
    <text evidence="2">The sequence shown here is derived from an EMBL/GenBank/DDBJ whole genome shotgun (WGS) entry which is preliminary data.</text>
</comment>
<proteinExistence type="predicted"/>
<dbReference type="EMBL" id="JBHMAX010000002">
    <property type="protein sequence ID" value="MFB9730725.1"/>
    <property type="molecule type" value="Genomic_DNA"/>
</dbReference>
<protein>
    <recommendedName>
        <fullName evidence="4">ESAT-6 protein secretion system EspG family protein</fullName>
    </recommendedName>
</protein>
<reference evidence="2 3" key="1">
    <citation type="submission" date="2024-09" db="EMBL/GenBank/DDBJ databases">
        <authorList>
            <person name="Sun Q."/>
            <person name="Mori K."/>
        </authorList>
    </citation>
    <scope>NUCLEOTIDE SEQUENCE [LARGE SCALE GENOMIC DNA]</scope>
    <source>
        <strain evidence="2 3">JCM 12763</strain>
    </source>
</reference>
<accession>A0ABV5UYZ2</accession>
<feature type="region of interest" description="Disordered" evidence="1">
    <location>
        <begin position="27"/>
        <end position="46"/>
    </location>
</feature>
<dbReference type="RefSeq" id="WP_141337484.1">
    <property type="nucleotide sequence ID" value="NZ_JBHMAX010000002.1"/>
</dbReference>
<dbReference type="Proteomes" id="UP001589613">
    <property type="component" value="Unassembled WGS sequence"/>
</dbReference>
<keyword evidence="3" id="KW-1185">Reference proteome</keyword>
<name>A0ABV5UYZ2_9MICO</name>
<evidence type="ECO:0000256" key="1">
    <source>
        <dbReference type="SAM" id="MobiDB-lite"/>
    </source>
</evidence>